<dbReference type="OrthoDB" id="9802453at2"/>
<dbReference type="EC" id="2.7.2.1" evidence="6"/>
<dbReference type="PIRSF" id="PIRSF000722">
    <property type="entry name" value="Acetate_prop_kin"/>
    <property type="match status" value="1"/>
</dbReference>
<dbReference type="GO" id="GO:0005737">
    <property type="term" value="C:cytoplasm"/>
    <property type="evidence" value="ECO:0007669"/>
    <property type="project" value="UniProtKB-SubCell"/>
</dbReference>
<organism evidence="8 9">
    <name type="scientific">Sulfitobacter brevis</name>
    <dbReference type="NCBI Taxonomy" id="74348"/>
    <lineage>
        <taxon>Bacteria</taxon>
        <taxon>Pseudomonadati</taxon>
        <taxon>Pseudomonadota</taxon>
        <taxon>Alphaproteobacteria</taxon>
        <taxon>Rhodobacterales</taxon>
        <taxon>Roseobacteraceae</taxon>
        <taxon>Sulfitobacter</taxon>
    </lineage>
</organism>
<dbReference type="GO" id="GO:0006085">
    <property type="term" value="P:acetyl-CoA biosynthetic process"/>
    <property type="evidence" value="ECO:0007669"/>
    <property type="project" value="UniProtKB-UniRule"/>
</dbReference>
<comment type="pathway">
    <text evidence="6">Metabolic intermediate biosynthesis; acetyl-CoA biosynthesis; acetyl-CoA from acetate: step 1/2.</text>
</comment>
<feature type="binding site" evidence="6">
    <location>
        <position position="15"/>
    </location>
    <ligand>
        <name>Mg(2+)</name>
        <dbReference type="ChEBI" id="CHEBI:18420"/>
    </ligand>
</feature>
<dbReference type="PRINTS" id="PR00471">
    <property type="entry name" value="ACETATEKNASE"/>
</dbReference>
<dbReference type="PROSITE" id="PS01076">
    <property type="entry name" value="ACETATE_KINASE_2"/>
    <property type="match status" value="1"/>
</dbReference>
<feature type="binding site" evidence="6">
    <location>
        <begin position="205"/>
        <end position="209"/>
    </location>
    <ligand>
        <name>ATP</name>
        <dbReference type="ChEBI" id="CHEBI:30616"/>
    </ligand>
</feature>
<keyword evidence="3 6" id="KW-0547">Nucleotide-binding</keyword>
<comment type="catalytic activity">
    <reaction evidence="6">
        <text>acetate + ATP = acetyl phosphate + ADP</text>
        <dbReference type="Rhea" id="RHEA:11352"/>
        <dbReference type="ChEBI" id="CHEBI:22191"/>
        <dbReference type="ChEBI" id="CHEBI:30089"/>
        <dbReference type="ChEBI" id="CHEBI:30616"/>
        <dbReference type="ChEBI" id="CHEBI:456216"/>
        <dbReference type="EC" id="2.7.2.1"/>
    </reaction>
</comment>
<feature type="binding site" evidence="6">
    <location>
        <position position="90"/>
    </location>
    <ligand>
        <name>substrate</name>
    </ligand>
</feature>
<protein>
    <recommendedName>
        <fullName evidence="6">Acetate kinase</fullName>
        <ecNumber evidence="6">2.7.2.1</ecNumber>
    </recommendedName>
    <alternativeName>
        <fullName evidence="6">Acetokinase</fullName>
    </alternativeName>
</protein>
<feature type="binding site" evidence="6">
    <location>
        <begin position="323"/>
        <end position="327"/>
    </location>
    <ligand>
        <name>ATP</name>
        <dbReference type="ChEBI" id="CHEBI:30616"/>
    </ligand>
</feature>
<dbReference type="RefSeq" id="WP_093922859.1">
    <property type="nucleotide sequence ID" value="NZ_FOMW01000003.1"/>
</dbReference>
<dbReference type="InterPro" id="IPR043129">
    <property type="entry name" value="ATPase_NBD"/>
</dbReference>
<evidence type="ECO:0000256" key="5">
    <source>
        <dbReference type="ARBA" id="ARBA00022840"/>
    </source>
</evidence>
<dbReference type="GO" id="GO:0000287">
    <property type="term" value="F:magnesium ion binding"/>
    <property type="evidence" value="ECO:0007669"/>
    <property type="project" value="UniProtKB-UniRule"/>
</dbReference>
<dbReference type="GO" id="GO:0008776">
    <property type="term" value="F:acetate kinase activity"/>
    <property type="evidence" value="ECO:0007669"/>
    <property type="project" value="UniProtKB-UniRule"/>
</dbReference>
<proteinExistence type="inferred from homology"/>
<keyword evidence="9" id="KW-1185">Reference proteome</keyword>
<feature type="active site" description="Proton donor/acceptor" evidence="6">
    <location>
        <position position="147"/>
    </location>
</feature>
<evidence type="ECO:0000313" key="8">
    <source>
        <dbReference type="EMBL" id="SFD88847.1"/>
    </source>
</evidence>
<feature type="binding site" evidence="6">
    <location>
        <position position="22"/>
    </location>
    <ligand>
        <name>ATP</name>
        <dbReference type="ChEBI" id="CHEBI:30616"/>
    </ligand>
</feature>
<comment type="function">
    <text evidence="6">Catalyzes the formation of acetyl phosphate from acetate and ATP. Can also catalyze the reverse reaction.</text>
</comment>
<dbReference type="SUPFAM" id="SSF53067">
    <property type="entry name" value="Actin-like ATPase domain"/>
    <property type="match status" value="2"/>
</dbReference>
<comment type="subcellular location">
    <subcellularLocation>
        <location evidence="6">Cytoplasm</location>
    </subcellularLocation>
</comment>
<name>A0A1I1W0Z9_9RHOB</name>
<dbReference type="PANTHER" id="PTHR21060">
    <property type="entry name" value="ACETATE KINASE"/>
    <property type="match status" value="1"/>
</dbReference>
<dbReference type="InterPro" id="IPR023865">
    <property type="entry name" value="Aliphatic_acid_kinase_CS"/>
</dbReference>
<keyword evidence="6" id="KW-0479">Metal-binding</keyword>
<keyword evidence="5 6" id="KW-0067">ATP-binding</keyword>
<keyword evidence="6" id="KW-0963">Cytoplasm</keyword>
<dbReference type="Pfam" id="PF00871">
    <property type="entry name" value="Acetate_kinase"/>
    <property type="match status" value="1"/>
</dbReference>
<evidence type="ECO:0000256" key="1">
    <source>
        <dbReference type="ARBA" id="ARBA00008748"/>
    </source>
</evidence>
<dbReference type="GO" id="GO:0006083">
    <property type="term" value="P:acetate metabolic process"/>
    <property type="evidence" value="ECO:0007669"/>
    <property type="project" value="TreeGrafter"/>
</dbReference>
<dbReference type="UniPathway" id="UPA00340">
    <property type="reaction ID" value="UER00458"/>
</dbReference>
<evidence type="ECO:0000256" key="2">
    <source>
        <dbReference type="ARBA" id="ARBA00022679"/>
    </source>
</evidence>
<keyword evidence="2 6" id="KW-0808">Transferase</keyword>
<dbReference type="PROSITE" id="PS01075">
    <property type="entry name" value="ACETATE_KINASE_1"/>
    <property type="match status" value="1"/>
</dbReference>
<accession>A0A1I1W0Z9</accession>
<dbReference type="EMBL" id="FOMW01000003">
    <property type="protein sequence ID" value="SFD88847.1"/>
    <property type="molecule type" value="Genomic_DNA"/>
</dbReference>
<feature type="site" description="Transition state stabilizer" evidence="6">
    <location>
        <position position="178"/>
    </location>
</feature>
<evidence type="ECO:0000313" key="9">
    <source>
        <dbReference type="Proteomes" id="UP000198977"/>
    </source>
</evidence>
<dbReference type="HAMAP" id="MF_00020">
    <property type="entry name" value="Acetate_kinase"/>
    <property type="match status" value="1"/>
</dbReference>
<comment type="subunit">
    <text evidence="6">Homodimer.</text>
</comment>
<dbReference type="STRING" id="74348.SAMN04488523_103245"/>
<evidence type="ECO:0000256" key="6">
    <source>
        <dbReference type="HAMAP-Rule" id="MF_00020"/>
    </source>
</evidence>
<comment type="similarity">
    <text evidence="1 6 7">Belongs to the acetokinase family.</text>
</comment>
<dbReference type="PANTHER" id="PTHR21060:SF15">
    <property type="entry name" value="ACETATE KINASE-RELATED"/>
    <property type="match status" value="1"/>
</dbReference>
<feature type="site" description="Transition state stabilizer" evidence="6">
    <location>
        <position position="238"/>
    </location>
</feature>
<dbReference type="AlphaFoldDB" id="A0A1I1W0Z9"/>
<dbReference type="InterPro" id="IPR000890">
    <property type="entry name" value="Aliphatic_acid_kin_short-chain"/>
</dbReference>
<keyword evidence="4 6" id="KW-0418">Kinase</keyword>
<comment type="cofactor">
    <cofactor evidence="6">
        <name>Mg(2+)</name>
        <dbReference type="ChEBI" id="CHEBI:18420"/>
    </cofactor>
    <cofactor evidence="6">
        <name>Mn(2+)</name>
        <dbReference type="ChEBI" id="CHEBI:29035"/>
    </cofactor>
    <text evidence="6">Mg(2+). Can also accept Mn(2+).</text>
</comment>
<evidence type="ECO:0000256" key="3">
    <source>
        <dbReference type="ARBA" id="ARBA00022741"/>
    </source>
</evidence>
<feature type="binding site" evidence="6">
    <location>
        <position position="354"/>
    </location>
    <ligand>
        <name>Mg(2+)</name>
        <dbReference type="ChEBI" id="CHEBI:18420"/>
    </ligand>
</feature>
<feature type="binding site" evidence="6">
    <location>
        <begin position="278"/>
        <end position="280"/>
    </location>
    <ligand>
        <name>ATP</name>
        <dbReference type="ChEBI" id="CHEBI:30616"/>
    </ligand>
</feature>
<keyword evidence="6" id="KW-0460">Magnesium</keyword>
<dbReference type="InterPro" id="IPR004372">
    <property type="entry name" value="Ac/propionate_kinase"/>
</dbReference>
<evidence type="ECO:0000256" key="7">
    <source>
        <dbReference type="RuleBase" id="RU003835"/>
    </source>
</evidence>
<reference evidence="8 9" key="1">
    <citation type="submission" date="2016-10" db="EMBL/GenBank/DDBJ databases">
        <authorList>
            <person name="de Groot N.N."/>
        </authorList>
    </citation>
    <scope>NUCLEOTIDE SEQUENCE [LARGE SCALE GENOMIC DNA]</scope>
    <source>
        <strain evidence="8 9">DSM 11443</strain>
    </source>
</reference>
<evidence type="ECO:0000256" key="4">
    <source>
        <dbReference type="ARBA" id="ARBA00022777"/>
    </source>
</evidence>
<gene>
    <name evidence="6" type="primary">ackA</name>
    <name evidence="8" type="ORF">SAMN04488523_103245</name>
</gene>
<dbReference type="Proteomes" id="UP000198977">
    <property type="component" value="Unassembled WGS sequence"/>
</dbReference>
<dbReference type="GO" id="GO:0005524">
    <property type="term" value="F:ATP binding"/>
    <property type="evidence" value="ECO:0007669"/>
    <property type="project" value="UniProtKB-KW"/>
</dbReference>
<sequence>MSKPKQPDGPVLVVNAGSSSIKTALFGSSLRELLRIEATGIGDDEEGRITCAGESRDMALCDHTAALTEILSAMVAYGVAVGDLSAAAHRVVHGGPDLSRSLRITPQVRGKIAACIPLAPLHNPHNLAAIDAITAAMPDLPQCASFDTAFHATNPPVAYRYALPGTPETAGLRRYGFHGISYGAMVQNWKEVTGAPLPNRLLAMHLGNGASLCAIHKGRSVATTMGFSPLGGLTMGTRVGEIDAGAVLHLARQIGIDAAEDLLQTRAGLLGLSGISADMRRVQAAATPAATFARDHVCYWITRQAGSMISAMGGLDGIAFTGGIGENDTAMRKEVLANLLWTGNVPSWVIPAAEERHIAEQALIALKEAPQP</sequence>
<dbReference type="Gene3D" id="3.30.420.40">
    <property type="match status" value="2"/>
</dbReference>